<keyword evidence="9" id="KW-1185">Reference proteome</keyword>
<dbReference type="NCBIfam" id="TIGR01525">
    <property type="entry name" value="ATPase-IB_hvy"/>
    <property type="match status" value="1"/>
</dbReference>
<feature type="transmembrane region" description="Helical" evidence="6">
    <location>
        <begin position="12"/>
        <end position="30"/>
    </location>
</feature>
<proteinExistence type="inferred from homology"/>
<feature type="transmembrane region" description="Helical" evidence="6">
    <location>
        <begin position="70"/>
        <end position="95"/>
    </location>
</feature>
<sequence length="621" mass="64029">MTWRRVGTLALRYPWVSATVVVGLTALVLTATPASPVVRWIESAFAVLVAARSAVAMVRSLRSGSWGIDILAVAAIASTVALGDYWAALVVVLMLTGGEALEDYAAHRARSELSALLKRAPVMAHAARGDIPVDAVSVGDELEVRPGEVVPVDGIILSDRASFDESSITGESLPVTRVGGDTVLSGVVNGGALVRLRAAATAADSQYQTIVDLVRSAADSKAPFVRLADRVAAPFTLVAFAIGGIAWLVSGEPSRFAEVLVVATPCPLLIATPVAFIAGMSRSASEGVIVKGGGVLEQLARARSAAFDKTGTLTRGTPEVDRVEAVHGTDDDLVAAGAAVEEDSVHVLATAIVAESNRRGLPVLGAAGVTEVVAEGVRGTVAEHEVRAGKRSFVDPGADDTFPPLAPGETAVYVSRDGRLLGRIVLSDEVRPEASATLRRLRGLGIRRTVMLTGDAQETAERIAELTGVDEVRSALLPAGKVEAVSRLEPRPVMMVGDGVNDAPVLAAADVGIAMGARGATAASESADAVILVEDIGRAADVMALAQRTIRIAYQSIGIGIGLSVALMLVATTGVLPAIIGASLQEVIDVIAILNSLRAGRRVLAARDARATDTPTAMARG</sequence>
<dbReference type="InterPro" id="IPR023298">
    <property type="entry name" value="ATPase_P-typ_TM_dom_sf"/>
</dbReference>
<dbReference type="NCBIfam" id="TIGR01494">
    <property type="entry name" value="ATPase_P-type"/>
    <property type="match status" value="1"/>
</dbReference>
<dbReference type="PANTHER" id="PTHR48085">
    <property type="entry name" value="CADMIUM/ZINC-TRANSPORTING ATPASE HMA2-RELATED"/>
    <property type="match status" value="1"/>
</dbReference>
<feature type="transmembrane region" description="Helical" evidence="6">
    <location>
        <begin position="231"/>
        <end position="250"/>
    </location>
</feature>
<evidence type="ECO:0000256" key="6">
    <source>
        <dbReference type="RuleBase" id="RU362081"/>
    </source>
</evidence>
<dbReference type="SUPFAM" id="SSF81653">
    <property type="entry name" value="Calcium ATPase, transduction domain A"/>
    <property type="match status" value="1"/>
</dbReference>
<gene>
    <name evidence="8" type="ORF">M2152_002259</name>
</gene>
<dbReference type="InterPro" id="IPR018303">
    <property type="entry name" value="ATPase_P-typ_P_site"/>
</dbReference>
<dbReference type="Gene3D" id="2.70.150.10">
    <property type="entry name" value="Calcium-transporting ATPase, cytoplasmic transduction domain A"/>
    <property type="match status" value="1"/>
</dbReference>
<dbReference type="InterPro" id="IPR051014">
    <property type="entry name" value="Cation_Transport_ATPase_IB"/>
</dbReference>
<comment type="similarity">
    <text evidence="2 6">Belongs to the cation transport ATPase (P-type) (TC 3.A.3) family. Type IB subfamily.</text>
</comment>
<keyword evidence="6" id="KW-0067">ATP-binding</keyword>
<dbReference type="InterPro" id="IPR036412">
    <property type="entry name" value="HAD-like_sf"/>
</dbReference>
<evidence type="ECO:0000313" key="9">
    <source>
        <dbReference type="Proteomes" id="UP001160142"/>
    </source>
</evidence>
<dbReference type="PROSITE" id="PS00154">
    <property type="entry name" value="ATPASE_E1_E2"/>
    <property type="match status" value="1"/>
</dbReference>
<keyword evidence="5 6" id="KW-0472">Membrane</keyword>
<keyword evidence="6" id="KW-0479">Metal-binding</keyword>
<evidence type="ECO:0000256" key="2">
    <source>
        <dbReference type="ARBA" id="ARBA00006024"/>
    </source>
</evidence>
<dbReference type="Gene3D" id="3.40.1110.10">
    <property type="entry name" value="Calcium-transporting ATPase, cytoplasmic domain N"/>
    <property type="match status" value="1"/>
</dbReference>
<protein>
    <submittedName>
        <fullName evidence="8">Heavy metal translocating P-type ATPase</fullName>
    </submittedName>
</protein>
<keyword evidence="6" id="KW-1003">Cell membrane</keyword>
<evidence type="ECO:0000256" key="3">
    <source>
        <dbReference type="ARBA" id="ARBA00022692"/>
    </source>
</evidence>
<dbReference type="SUPFAM" id="SSF56784">
    <property type="entry name" value="HAD-like"/>
    <property type="match status" value="1"/>
</dbReference>
<dbReference type="EMBL" id="JARXVQ010000001">
    <property type="protein sequence ID" value="MDH6182077.1"/>
    <property type="molecule type" value="Genomic_DNA"/>
</dbReference>
<dbReference type="PRINTS" id="PR00120">
    <property type="entry name" value="HATPASE"/>
</dbReference>
<dbReference type="SUPFAM" id="SSF81665">
    <property type="entry name" value="Calcium ATPase, transmembrane domain M"/>
    <property type="match status" value="1"/>
</dbReference>
<dbReference type="Pfam" id="PF00122">
    <property type="entry name" value="E1-E2_ATPase"/>
    <property type="match status" value="1"/>
</dbReference>
<dbReference type="PANTHER" id="PTHR48085:SF5">
    <property type="entry name" value="CADMIUM_ZINC-TRANSPORTING ATPASE HMA4-RELATED"/>
    <property type="match status" value="1"/>
</dbReference>
<evidence type="ECO:0000313" key="8">
    <source>
        <dbReference type="EMBL" id="MDH6182077.1"/>
    </source>
</evidence>
<feature type="domain" description="P-type ATPase A" evidence="7">
    <location>
        <begin position="127"/>
        <end position="214"/>
    </location>
</feature>
<dbReference type="InterPro" id="IPR023214">
    <property type="entry name" value="HAD_sf"/>
</dbReference>
<dbReference type="NCBIfam" id="TIGR01512">
    <property type="entry name" value="ATPase-IB2_Cd"/>
    <property type="match status" value="1"/>
</dbReference>
<dbReference type="Pfam" id="PF00702">
    <property type="entry name" value="Hydrolase"/>
    <property type="match status" value="1"/>
</dbReference>
<accession>A0ABT6KQ17</accession>
<feature type="transmembrane region" description="Helical" evidence="6">
    <location>
        <begin position="256"/>
        <end position="278"/>
    </location>
</feature>
<keyword evidence="6" id="KW-0547">Nucleotide-binding</keyword>
<comment type="subcellular location">
    <subcellularLocation>
        <location evidence="1">Cell membrane</location>
        <topology evidence="1">Multi-pass membrane protein</topology>
    </subcellularLocation>
</comment>
<evidence type="ECO:0000259" key="7">
    <source>
        <dbReference type="Pfam" id="PF00122"/>
    </source>
</evidence>
<name>A0ABT6KQ17_9MICO</name>
<dbReference type="InterPro" id="IPR059000">
    <property type="entry name" value="ATPase_P-type_domA"/>
</dbReference>
<evidence type="ECO:0000256" key="4">
    <source>
        <dbReference type="ARBA" id="ARBA00022989"/>
    </source>
</evidence>
<dbReference type="InterPro" id="IPR023299">
    <property type="entry name" value="ATPase_P-typ_cyto_dom_N"/>
</dbReference>
<reference evidence="8 9" key="1">
    <citation type="submission" date="2023-04" db="EMBL/GenBank/DDBJ databases">
        <title>Genome Encyclopedia of Bacteria and Archaea VI: Functional Genomics of Type Strains.</title>
        <authorList>
            <person name="Whitman W."/>
        </authorList>
    </citation>
    <scope>NUCLEOTIDE SEQUENCE [LARGE SCALE GENOMIC DNA]</scope>
    <source>
        <strain evidence="8 9">SG_E_30_P1</strain>
    </source>
</reference>
<dbReference type="PRINTS" id="PR00119">
    <property type="entry name" value="CATATPASE"/>
</dbReference>
<comment type="caution">
    <text evidence="8">The sequence shown here is derived from an EMBL/GenBank/DDBJ whole genome shotgun (WGS) entry which is preliminary data.</text>
</comment>
<keyword evidence="3 6" id="KW-0812">Transmembrane</keyword>
<dbReference type="InterPro" id="IPR008250">
    <property type="entry name" value="ATPase_P-typ_transduc_dom_A_sf"/>
</dbReference>
<dbReference type="InterPro" id="IPR027256">
    <property type="entry name" value="P-typ_ATPase_IB"/>
</dbReference>
<evidence type="ECO:0000256" key="5">
    <source>
        <dbReference type="ARBA" id="ARBA00023136"/>
    </source>
</evidence>
<evidence type="ECO:0000256" key="1">
    <source>
        <dbReference type="ARBA" id="ARBA00004651"/>
    </source>
</evidence>
<dbReference type="Gene3D" id="3.40.50.1000">
    <property type="entry name" value="HAD superfamily/HAD-like"/>
    <property type="match status" value="1"/>
</dbReference>
<dbReference type="Proteomes" id="UP001160142">
    <property type="component" value="Unassembled WGS sequence"/>
</dbReference>
<feature type="transmembrane region" description="Helical" evidence="6">
    <location>
        <begin position="552"/>
        <end position="572"/>
    </location>
</feature>
<dbReference type="RefSeq" id="WP_322134367.1">
    <property type="nucleotide sequence ID" value="NZ_CP085036.1"/>
</dbReference>
<organism evidence="8 9">
    <name type="scientific">Antiquaquibacter oligotrophicus</name>
    <dbReference type="NCBI Taxonomy" id="2880260"/>
    <lineage>
        <taxon>Bacteria</taxon>
        <taxon>Bacillati</taxon>
        <taxon>Actinomycetota</taxon>
        <taxon>Actinomycetes</taxon>
        <taxon>Micrococcales</taxon>
        <taxon>Microbacteriaceae</taxon>
        <taxon>Antiquaquibacter</taxon>
    </lineage>
</organism>
<dbReference type="InterPro" id="IPR001757">
    <property type="entry name" value="P_typ_ATPase"/>
</dbReference>
<keyword evidence="4 6" id="KW-1133">Transmembrane helix</keyword>